<dbReference type="InterPro" id="IPR017437">
    <property type="entry name" value="ATP-NAD_kinase_PpnK-typ_C"/>
</dbReference>
<dbReference type="PaxDb" id="55529-EKX43791"/>
<dbReference type="Proteomes" id="UP000011087">
    <property type="component" value="Unassembled WGS sequence"/>
</dbReference>
<feature type="non-terminal residue" evidence="1">
    <location>
        <position position="102"/>
    </location>
</feature>
<reference evidence="2" key="3">
    <citation type="submission" date="2016-03" db="UniProtKB">
        <authorList>
            <consortium name="EnsemblProtists"/>
        </authorList>
    </citation>
    <scope>IDENTIFICATION</scope>
</reference>
<evidence type="ECO:0000313" key="3">
    <source>
        <dbReference type="Proteomes" id="UP000011087"/>
    </source>
</evidence>
<dbReference type="GO" id="GO:0019674">
    <property type="term" value="P:NAD+ metabolic process"/>
    <property type="evidence" value="ECO:0007669"/>
    <property type="project" value="InterPro"/>
</dbReference>
<organism evidence="1">
    <name type="scientific">Guillardia theta (strain CCMP2712)</name>
    <name type="common">Cryptophyte</name>
    <dbReference type="NCBI Taxonomy" id="905079"/>
    <lineage>
        <taxon>Eukaryota</taxon>
        <taxon>Cryptophyceae</taxon>
        <taxon>Pyrenomonadales</taxon>
        <taxon>Geminigeraceae</taxon>
        <taxon>Guillardia</taxon>
    </lineage>
</organism>
<evidence type="ECO:0000313" key="1">
    <source>
        <dbReference type="EMBL" id="EKX43791.1"/>
    </source>
</evidence>
<evidence type="ECO:0000313" key="2">
    <source>
        <dbReference type="EnsemblProtists" id="EKX43791"/>
    </source>
</evidence>
<dbReference type="HOGENOM" id="CLU_2284838_0_0_1"/>
<dbReference type="GeneID" id="17300544"/>
<accession>L1J5M6</accession>
<reference evidence="1 3" key="1">
    <citation type="journal article" date="2012" name="Nature">
        <title>Algal genomes reveal evolutionary mosaicism and the fate of nucleomorphs.</title>
        <authorList>
            <consortium name="DOE Joint Genome Institute"/>
            <person name="Curtis B.A."/>
            <person name="Tanifuji G."/>
            <person name="Burki F."/>
            <person name="Gruber A."/>
            <person name="Irimia M."/>
            <person name="Maruyama S."/>
            <person name="Arias M.C."/>
            <person name="Ball S.G."/>
            <person name="Gile G.H."/>
            <person name="Hirakawa Y."/>
            <person name="Hopkins J.F."/>
            <person name="Kuo A."/>
            <person name="Rensing S.A."/>
            <person name="Schmutz J."/>
            <person name="Symeonidi A."/>
            <person name="Elias M."/>
            <person name="Eveleigh R.J."/>
            <person name="Herman E.K."/>
            <person name="Klute M.J."/>
            <person name="Nakayama T."/>
            <person name="Obornik M."/>
            <person name="Reyes-Prieto A."/>
            <person name="Armbrust E.V."/>
            <person name="Aves S.J."/>
            <person name="Beiko R.G."/>
            <person name="Coutinho P."/>
            <person name="Dacks J.B."/>
            <person name="Durnford D.G."/>
            <person name="Fast N.M."/>
            <person name="Green B.R."/>
            <person name="Grisdale C.J."/>
            <person name="Hempel F."/>
            <person name="Henrissat B."/>
            <person name="Hoppner M.P."/>
            <person name="Ishida K."/>
            <person name="Kim E."/>
            <person name="Koreny L."/>
            <person name="Kroth P.G."/>
            <person name="Liu Y."/>
            <person name="Malik S.B."/>
            <person name="Maier U.G."/>
            <person name="McRose D."/>
            <person name="Mock T."/>
            <person name="Neilson J.A."/>
            <person name="Onodera N.T."/>
            <person name="Poole A.M."/>
            <person name="Pritham E.J."/>
            <person name="Richards T.A."/>
            <person name="Rocap G."/>
            <person name="Roy S.W."/>
            <person name="Sarai C."/>
            <person name="Schaack S."/>
            <person name="Shirato S."/>
            <person name="Slamovits C.H."/>
            <person name="Spencer D.F."/>
            <person name="Suzuki S."/>
            <person name="Worden A.Z."/>
            <person name="Zauner S."/>
            <person name="Barry K."/>
            <person name="Bell C."/>
            <person name="Bharti A.K."/>
            <person name="Crow J.A."/>
            <person name="Grimwood J."/>
            <person name="Kramer R."/>
            <person name="Lindquist E."/>
            <person name="Lucas S."/>
            <person name="Salamov A."/>
            <person name="McFadden G.I."/>
            <person name="Lane C.E."/>
            <person name="Keeling P.J."/>
            <person name="Gray M.W."/>
            <person name="Grigoriev I.V."/>
            <person name="Archibald J.M."/>
        </authorList>
    </citation>
    <scope>NUCLEOTIDE SEQUENCE</scope>
    <source>
        <strain evidence="1 3">CCMP2712</strain>
    </source>
</reference>
<proteinExistence type="predicted"/>
<dbReference type="AlphaFoldDB" id="L1J5M6"/>
<sequence length="102" mass="10799">RGPSPFLTSVECYCNGKLITLVQGDGLIIATPTGSTAYNQAAGGAMVHPGVPCILFTPLNPHSLSFRPIILPSNSVLKLQLTAVARAPAWVSFDGRQRQPLN</sequence>
<dbReference type="InterPro" id="IPR016064">
    <property type="entry name" value="NAD/diacylglycerol_kinase_sf"/>
</dbReference>
<gene>
    <name evidence="1" type="ORF">GUITHDRAFT_52824</name>
</gene>
<dbReference type="GO" id="GO:0003951">
    <property type="term" value="F:NAD+ kinase activity"/>
    <property type="evidence" value="ECO:0007669"/>
    <property type="project" value="InterPro"/>
</dbReference>
<feature type="non-terminal residue" evidence="1">
    <location>
        <position position="1"/>
    </location>
</feature>
<dbReference type="eggNOG" id="KOG2178">
    <property type="taxonomic scope" value="Eukaryota"/>
</dbReference>
<dbReference type="KEGG" id="gtt:GUITHDRAFT_52824"/>
<dbReference type="SUPFAM" id="SSF111331">
    <property type="entry name" value="NAD kinase/diacylglycerol kinase-like"/>
    <property type="match status" value="1"/>
</dbReference>
<name>L1J5M6_GUITC</name>
<dbReference type="RefSeq" id="XP_005830771.1">
    <property type="nucleotide sequence ID" value="XM_005830714.1"/>
</dbReference>
<dbReference type="OrthoDB" id="24581at2759"/>
<dbReference type="EMBL" id="JH993008">
    <property type="protein sequence ID" value="EKX43791.1"/>
    <property type="molecule type" value="Genomic_DNA"/>
</dbReference>
<dbReference type="GO" id="GO:0006741">
    <property type="term" value="P:NADP+ biosynthetic process"/>
    <property type="evidence" value="ECO:0007669"/>
    <property type="project" value="TreeGrafter"/>
</dbReference>
<dbReference type="Gene3D" id="2.60.200.30">
    <property type="entry name" value="Probable inorganic polyphosphate/atp-NAD kinase, domain 2"/>
    <property type="match status" value="1"/>
</dbReference>
<reference evidence="3" key="2">
    <citation type="submission" date="2012-11" db="EMBL/GenBank/DDBJ databases">
        <authorList>
            <person name="Kuo A."/>
            <person name="Curtis B.A."/>
            <person name="Tanifuji G."/>
            <person name="Burki F."/>
            <person name="Gruber A."/>
            <person name="Irimia M."/>
            <person name="Maruyama S."/>
            <person name="Arias M.C."/>
            <person name="Ball S.G."/>
            <person name="Gile G.H."/>
            <person name="Hirakawa Y."/>
            <person name="Hopkins J.F."/>
            <person name="Rensing S.A."/>
            <person name="Schmutz J."/>
            <person name="Symeonidi A."/>
            <person name="Elias M."/>
            <person name="Eveleigh R.J."/>
            <person name="Herman E.K."/>
            <person name="Klute M.J."/>
            <person name="Nakayama T."/>
            <person name="Obornik M."/>
            <person name="Reyes-Prieto A."/>
            <person name="Armbrust E.V."/>
            <person name="Aves S.J."/>
            <person name="Beiko R.G."/>
            <person name="Coutinho P."/>
            <person name="Dacks J.B."/>
            <person name="Durnford D.G."/>
            <person name="Fast N.M."/>
            <person name="Green B.R."/>
            <person name="Grisdale C."/>
            <person name="Hempe F."/>
            <person name="Henrissat B."/>
            <person name="Hoppner M.P."/>
            <person name="Ishida K.-I."/>
            <person name="Kim E."/>
            <person name="Koreny L."/>
            <person name="Kroth P.G."/>
            <person name="Liu Y."/>
            <person name="Malik S.-B."/>
            <person name="Maier U.G."/>
            <person name="McRose D."/>
            <person name="Mock T."/>
            <person name="Neilson J.A."/>
            <person name="Onodera N.T."/>
            <person name="Poole A.M."/>
            <person name="Pritham E.J."/>
            <person name="Richards T.A."/>
            <person name="Rocap G."/>
            <person name="Roy S.W."/>
            <person name="Sarai C."/>
            <person name="Schaack S."/>
            <person name="Shirato S."/>
            <person name="Slamovits C.H."/>
            <person name="Spencer D.F."/>
            <person name="Suzuki S."/>
            <person name="Worden A.Z."/>
            <person name="Zauner S."/>
            <person name="Barry K."/>
            <person name="Bell C."/>
            <person name="Bharti A.K."/>
            <person name="Crow J.A."/>
            <person name="Grimwood J."/>
            <person name="Kramer R."/>
            <person name="Lindquist E."/>
            <person name="Lucas S."/>
            <person name="Salamov A."/>
            <person name="McFadden G.I."/>
            <person name="Lane C.E."/>
            <person name="Keeling P.J."/>
            <person name="Gray M.W."/>
            <person name="Grigoriev I.V."/>
            <person name="Archibald J.M."/>
        </authorList>
    </citation>
    <scope>NUCLEOTIDE SEQUENCE</scope>
    <source>
        <strain evidence="3">CCMP2712</strain>
    </source>
</reference>
<keyword evidence="3" id="KW-1185">Reference proteome</keyword>
<dbReference type="Pfam" id="PF20143">
    <property type="entry name" value="NAD_kinase_C"/>
    <property type="match status" value="1"/>
</dbReference>
<dbReference type="STRING" id="905079.L1J5M6"/>
<evidence type="ECO:0008006" key="4">
    <source>
        <dbReference type="Google" id="ProtNLM"/>
    </source>
</evidence>
<dbReference type="EnsemblProtists" id="EKX43791">
    <property type="protein sequence ID" value="EKX43791"/>
    <property type="gene ID" value="GUITHDRAFT_52824"/>
</dbReference>
<dbReference type="PANTHER" id="PTHR20275:SF0">
    <property type="entry name" value="NAD KINASE"/>
    <property type="match status" value="1"/>
</dbReference>
<dbReference type="PANTHER" id="PTHR20275">
    <property type="entry name" value="NAD KINASE"/>
    <property type="match status" value="1"/>
</dbReference>
<protein>
    <recommendedName>
        <fullName evidence="4">NAD(+) kinase</fullName>
    </recommendedName>
</protein>
<dbReference type="OMA" id="SPMDASH"/>